<organism evidence="1 2">
    <name type="scientific">Pyrenophora seminiperda CCB06</name>
    <dbReference type="NCBI Taxonomy" id="1302712"/>
    <lineage>
        <taxon>Eukaryota</taxon>
        <taxon>Fungi</taxon>
        <taxon>Dikarya</taxon>
        <taxon>Ascomycota</taxon>
        <taxon>Pezizomycotina</taxon>
        <taxon>Dothideomycetes</taxon>
        <taxon>Pleosporomycetidae</taxon>
        <taxon>Pleosporales</taxon>
        <taxon>Pleosporineae</taxon>
        <taxon>Pleosporaceae</taxon>
        <taxon>Pyrenophora</taxon>
    </lineage>
</organism>
<reference evidence="1 2" key="1">
    <citation type="journal article" date="2014" name="PLoS ONE">
        <title>De novo Genome Assembly of the Fungal Plant Pathogen Pyrenophora semeniperda.</title>
        <authorList>
            <person name="Soliai M.M."/>
            <person name="Meyer S.E."/>
            <person name="Udall J.A."/>
            <person name="Elzinga D.E."/>
            <person name="Hermansen R.A."/>
            <person name="Bodily P.M."/>
            <person name="Hart A.A."/>
            <person name="Coleman C.E."/>
        </authorList>
    </citation>
    <scope>NUCLEOTIDE SEQUENCE [LARGE SCALE GENOMIC DNA]</scope>
    <source>
        <strain evidence="1 2">CCB06</strain>
        <tissue evidence="1">Mycelium</tissue>
    </source>
</reference>
<keyword evidence="2" id="KW-1185">Reference proteome</keyword>
<name>A0A3M7LXW2_9PLEO</name>
<dbReference type="EMBL" id="KE747809">
    <property type="protein sequence ID" value="RMZ67026.1"/>
    <property type="molecule type" value="Genomic_DNA"/>
</dbReference>
<proteinExistence type="predicted"/>
<evidence type="ECO:0000313" key="2">
    <source>
        <dbReference type="Proteomes" id="UP000265663"/>
    </source>
</evidence>
<protein>
    <submittedName>
        <fullName evidence="1">Uncharacterized protein</fullName>
    </submittedName>
</protein>
<accession>A0A3M7LXW2</accession>
<evidence type="ECO:0000313" key="1">
    <source>
        <dbReference type="EMBL" id="RMZ67026.1"/>
    </source>
</evidence>
<sequence>MVGAFLQELAIYLSYKGGKSARNR</sequence>
<dbReference type="AlphaFoldDB" id="A0A3M7LXW2"/>
<dbReference type="Proteomes" id="UP000265663">
    <property type="component" value="Unassembled WGS sequence"/>
</dbReference>
<gene>
    <name evidence="1" type="ORF">GMOD_00002433</name>
</gene>